<evidence type="ECO:0000313" key="7">
    <source>
        <dbReference type="Proteomes" id="UP001443914"/>
    </source>
</evidence>
<feature type="zinc finger region" description="FLZ-type" evidence="4">
    <location>
        <begin position="31"/>
        <end position="75"/>
    </location>
</feature>
<feature type="domain" description="FLZ-type" evidence="5">
    <location>
        <begin position="31"/>
        <end position="75"/>
    </location>
</feature>
<protein>
    <recommendedName>
        <fullName evidence="5">FLZ-type domain-containing protein</fullName>
    </recommendedName>
</protein>
<keyword evidence="3" id="KW-0862">Zinc</keyword>
<dbReference type="Pfam" id="PF04570">
    <property type="entry name" value="zf-FLZ"/>
    <property type="match status" value="1"/>
</dbReference>
<dbReference type="AlphaFoldDB" id="A0AAW1IM86"/>
<reference evidence="6" key="1">
    <citation type="submission" date="2024-03" db="EMBL/GenBank/DDBJ databases">
        <title>WGS assembly of Saponaria officinalis var. Norfolk2.</title>
        <authorList>
            <person name="Jenkins J."/>
            <person name="Shu S."/>
            <person name="Grimwood J."/>
            <person name="Barry K."/>
            <person name="Goodstein D."/>
            <person name="Schmutz J."/>
            <person name="Leebens-Mack J."/>
            <person name="Osbourn A."/>
        </authorList>
    </citation>
    <scope>NUCLEOTIDE SEQUENCE [LARGE SCALE GENOMIC DNA]</scope>
    <source>
        <strain evidence="6">JIC</strain>
    </source>
</reference>
<proteinExistence type="inferred from homology"/>
<dbReference type="PANTHER" id="PTHR46057">
    <property type="entry name" value="FCS-LIKE ZINC FINGER 1-RELATED"/>
    <property type="match status" value="1"/>
</dbReference>
<keyword evidence="3" id="KW-0863">Zinc-finger</keyword>
<dbReference type="InterPro" id="IPR007650">
    <property type="entry name" value="Zf-FLZ_dom"/>
</dbReference>
<organism evidence="6 7">
    <name type="scientific">Saponaria officinalis</name>
    <name type="common">Common soapwort</name>
    <name type="synonym">Lychnis saponaria</name>
    <dbReference type="NCBI Taxonomy" id="3572"/>
    <lineage>
        <taxon>Eukaryota</taxon>
        <taxon>Viridiplantae</taxon>
        <taxon>Streptophyta</taxon>
        <taxon>Embryophyta</taxon>
        <taxon>Tracheophyta</taxon>
        <taxon>Spermatophyta</taxon>
        <taxon>Magnoliopsida</taxon>
        <taxon>eudicotyledons</taxon>
        <taxon>Gunneridae</taxon>
        <taxon>Pentapetalae</taxon>
        <taxon>Caryophyllales</taxon>
        <taxon>Caryophyllaceae</taxon>
        <taxon>Caryophylleae</taxon>
        <taxon>Saponaria</taxon>
    </lineage>
</organism>
<name>A0AAW1IM86_SAPOF</name>
<keyword evidence="2" id="KW-0479">Metal-binding</keyword>
<dbReference type="PANTHER" id="PTHR46057:SF54">
    <property type="entry name" value="FCS-LIKE ZINC FINGER 16"/>
    <property type="match status" value="1"/>
</dbReference>
<gene>
    <name evidence="6" type="ORF">RND81_09G133800</name>
</gene>
<dbReference type="GO" id="GO:0008270">
    <property type="term" value="F:zinc ion binding"/>
    <property type="evidence" value="ECO:0007669"/>
    <property type="project" value="UniProtKB-KW"/>
</dbReference>
<keyword evidence="7" id="KW-1185">Reference proteome</keyword>
<evidence type="ECO:0000259" key="5">
    <source>
        <dbReference type="PROSITE" id="PS51795"/>
    </source>
</evidence>
<evidence type="ECO:0000256" key="3">
    <source>
        <dbReference type="ARBA" id="ARBA00022771"/>
    </source>
</evidence>
<evidence type="ECO:0000256" key="4">
    <source>
        <dbReference type="PROSITE-ProRule" id="PRU01131"/>
    </source>
</evidence>
<accession>A0AAW1IM86</accession>
<dbReference type="PROSITE" id="PS51795">
    <property type="entry name" value="ZF_FLZ"/>
    <property type="match status" value="1"/>
</dbReference>
<evidence type="ECO:0000256" key="2">
    <source>
        <dbReference type="ARBA" id="ARBA00022723"/>
    </source>
</evidence>
<dbReference type="Proteomes" id="UP001443914">
    <property type="component" value="Unassembled WGS sequence"/>
</dbReference>
<dbReference type="InterPro" id="IPR044533">
    <property type="entry name" value="FLZ1/2/3"/>
</dbReference>
<comment type="caution">
    <text evidence="6">The sequence shown here is derived from an EMBL/GenBank/DDBJ whole genome shotgun (WGS) entry which is preliminary data.</text>
</comment>
<dbReference type="EMBL" id="JBDFQZ010000009">
    <property type="protein sequence ID" value="KAK9690516.1"/>
    <property type="molecule type" value="Genomic_DNA"/>
</dbReference>
<evidence type="ECO:0000256" key="1">
    <source>
        <dbReference type="ARBA" id="ARBA00009374"/>
    </source>
</evidence>
<sequence>MAENRRQKPGIFTLSSPLQESVDRRSEEICGFLENCSFCSKEFPKNSDIFMYSYLQAFCSRECRQKQIDIDSNLETLRIKQVNSSTKQIYTNLVKNGGF</sequence>
<evidence type="ECO:0000313" key="6">
    <source>
        <dbReference type="EMBL" id="KAK9690516.1"/>
    </source>
</evidence>
<comment type="similarity">
    <text evidence="1">Belongs to the FLZ family.</text>
</comment>